<keyword evidence="1" id="KW-0472">Membrane</keyword>
<proteinExistence type="predicted"/>
<accession>A0A450S0J1</accession>
<keyword evidence="1" id="KW-0812">Transmembrane</keyword>
<name>A0A450S0J1_9GAMM</name>
<dbReference type="AlphaFoldDB" id="A0A450S0J1"/>
<keyword evidence="1" id="KW-1133">Transmembrane helix</keyword>
<reference evidence="2" key="1">
    <citation type="submission" date="2019-02" db="EMBL/GenBank/DDBJ databases">
        <authorList>
            <person name="Gruber-Vodicka R. H."/>
            <person name="Seah K. B. B."/>
        </authorList>
    </citation>
    <scope>NUCLEOTIDE SEQUENCE</scope>
    <source>
        <strain evidence="2">BECK_DK161</strain>
    </source>
</reference>
<organism evidence="2">
    <name type="scientific">Candidatus Kentrum sp. DK</name>
    <dbReference type="NCBI Taxonomy" id="2126562"/>
    <lineage>
        <taxon>Bacteria</taxon>
        <taxon>Pseudomonadati</taxon>
        <taxon>Pseudomonadota</taxon>
        <taxon>Gammaproteobacteria</taxon>
        <taxon>Candidatus Kentrum</taxon>
    </lineage>
</organism>
<feature type="transmembrane region" description="Helical" evidence="1">
    <location>
        <begin position="21"/>
        <end position="40"/>
    </location>
</feature>
<feature type="transmembrane region" description="Helical" evidence="1">
    <location>
        <begin position="147"/>
        <end position="171"/>
    </location>
</feature>
<sequence length="200" mass="22389">MMNRKIYQDQYDFELNQKNHLASSANVPIMVMTIVGGALSSMVLDFPYAMEDETFNVLSFTFFALSIGCAISLLVSTFLLFRAFIGYEHMKLPPPSDLSRYYEKLLQWHSKNGGGASDAKRDFDDYFCQRLIEAAQRNGENNKNRGNFLHTATIMIAAATLFLAISGALYVSAKRQNDAIPYKVQIIGTVETQIGESNGK</sequence>
<protein>
    <submittedName>
        <fullName evidence="2">Uncharacterized protein</fullName>
    </submittedName>
</protein>
<gene>
    <name evidence="2" type="ORF">BECKDK2373C_GA0170839_101037</name>
</gene>
<feature type="transmembrane region" description="Helical" evidence="1">
    <location>
        <begin position="60"/>
        <end position="81"/>
    </location>
</feature>
<dbReference type="EMBL" id="CAADEY010000010">
    <property type="protein sequence ID" value="VFJ45137.1"/>
    <property type="molecule type" value="Genomic_DNA"/>
</dbReference>
<evidence type="ECO:0000313" key="2">
    <source>
        <dbReference type="EMBL" id="VFJ45137.1"/>
    </source>
</evidence>
<evidence type="ECO:0000256" key="1">
    <source>
        <dbReference type="SAM" id="Phobius"/>
    </source>
</evidence>